<keyword evidence="2" id="KW-1185">Reference proteome</keyword>
<dbReference type="EMBL" id="FQVK01000015">
    <property type="protein sequence ID" value="SHF03318.1"/>
    <property type="molecule type" value="Genomic_DNA"/>
</dbReference>
<reference evidence="1 2" key="1">
    <citation type="submission" date="2016-11" db="EMBL/GenBank/DDBJ databases">
        <authorList>
            <person name="Varghese N."/>
            <person name="Submissions S."/>
        </authorList>
    </citation>
    <scope>NUCLEOTIDE SEQUENCE [LARGE SCALE GENOMIC DNA]</scope>
    <source>
        <strain evidence="1 2">DSM 29341</strain>
    </source>
</reference>
<gene>
    <name evidence="1" type="ORF">SAMN05444279_1155</name>
</gene>
<accession>A0A1M4YCI4</accession>
<protein>
    <submittedName>
        <fullName evidence="1">Rhamnosyl transferase</fullName>
    </submittedName>
</protein>
<sequence length="268" mass="30412">MQVIGLCRFSYPAIGGFQTEHDTIEARRRHLYRPDRLAERFRLFETCALPGLKAQTDPDFELIIVTGTCLPAPAKARLRDLTTDMHQVRILERAPGQHRPVMKQILNDARRHPDRPCLHFRHDDDDAIAVDFIESLRQAAVEAAELAARNPAVAIDFDQGYLARFGPFGVQAKPVRRRLLGVGLGMLIQGDSPLTIMNFAHQRMGRFMPVVTVSDRPMWVRTFNGFNDSQRARTNRNPLPVLGDAERDLFRTRFAIDADAVRRGYAEA</sequence>
<name>A0A1M4YCI4_9RHOB</name>
<dbReference type="OrthoDB" id="9771846at2"/>
<dbReference type="Proteomes" id="UP000325134">
    <property type="component" value="Unassembled WGS sequence"/>
</dbReference>
<dbReference type="RefSeq" id="WP_149776204.1">
    <property type="nucleotide sequence ID" value="NZ_FQVK01000015.1"/>
</dbReference>
<evidence type="ECO:0000313" key="2">
    <source>
        <dbReference type="Proteomes" id="UP000325134"/>
    </source>
</evidence>
<dbReference type="AlphaFoldDB" id="A0A1M4YCI4"/>
<dbReference type="Pfam" id="PF11316">
    <property type="entry name" value="Rhamno_transf"/>
    <property type="match status" value="1"/>
</dbReference>
<dbReference type="InterPro" id="IPR021466">
    <property type="entry name" value="Put_rhamnosyl_transferase"/>
</dbReference>
<proteinExistence type="predicted"/>
<organism evidence="1 2">
    <name type="scientific">Ruegeria intermedia</name>
    <dbReference type="NCBI Taxonomy" id="996115"/>
    <lineage>
        <taxon>Bacteria</taxon>
        <taxon>Pseudomonadati</taxon>
        <taxon>Pseudomonadota</taxon>
        <taxon>Alphaproteobacteria</taxon>
        <taxon>Rhodobacterales</taxon>
        <taxon>Roseobacteraceae</taxon>
        <taxon>Ruegeria</taxon>
    </lineage>
</organism>
<dbReference type="GO" id="GO:0016740">
    <property type="term" value="F:transferase activity"/>
    <property type="evidence" value="ECO:0007669"/>
    <property type="project" value="UniProtKB-KW"/>
</dbReference>
<keyword evidence="1" id="KW-0808">Transferase</keyword>
<evidence type="ECO:0000313" key="1">
    <source>
        <dbReference type="EMBL" id="SHF03318.1"/>
    </source>
</evidence>